<comment type="caution">
    <text evidence="2">The sequence shown here is derived from an EMBL/GenBank/DDBJ whole genome shotgun (WGS) entry which is preliminary data.</text>
</comment>
<evidence type="ECO:0000313" key="2">
    <source>
        <dbReference type="EMBL" id="KAF7767945.1"/>
    </source>
</evidence>
<evidence type="ECO:0000259" key="1">
    <source>
        <dbReference type="PROSITE" id="PS50181"/>
    </source>
</evidence>
<protein>
    <recommendedName>
        <fullName evidence="1">F-box domain-containing protein</fullName>
    </recommendedName>
</protein>
<dbReference type="InterPro" id="IPR001810">
    <property type="entry name" value="F-box_dom"/>
</dbReference>
<reference evidence="2 3" key="1">
    <citation type="journal article" name="Sci. Rep.">
        <title>Telomere-to-telomere assembled and centromere annotated genomes of the two main subspecies of the button mushroom Agaricus bisporus reveal especially polymorphic chromosome ends.</title>
        <authorList>
            <person name="Sonnenberg A.S.M."/>
            <person name="Sedaghat-Telgerd N."/>
            <person name="Lavrijssen B."/>
            <person name="Ohm R.A."/>
            <person name="Hendrickx P.M."/>
            <person name="Scholtmeijer K."/>
            <person name="Baars J.J.P."/>
            <person name="van Peer A."/>
        </authorList>
    </citation>
    <scope>NUCLEOTIDE SEQUENCE [LARGE SCALE GENOMIC DNA]</scope>
    <source>
        <strain evidence="2 3">H119_p4</strain>
    </source>
</reference>
<dbReference type="AlphaFoldDB" id="A0A8H7EZ96"/>
<dbReference type="Pfam" id="PF12937">
    <property type="entry name" value="F-box-like"/>
    <property type="match status" value="1"/>
</dbReference>
<organism evidence="2 3">
    <name type="scientific">Agaricus bisporus var. burnettii</name>
    <dbReference type="NCBI Taxonomy" id="192524"/>
    <lineage>
        <taxon>Eukaryota</taxon>
        <taxon>Fungi</taxon>
        <taxon>Dikarya</taxon>
        <taxon>Basidiomycota</taxon>
        <taxon>Agaricomycotina</taxon>
        <taxon>Agaricomycetes</taxon>
        <taxon>Agaricomycetidae</taxon>
        <taxon>Agaricales</taxon>
        <taxon>Agaricineae</taxon>
        <taxon>Agaricaceae</taxon>
        <taxon>Agaricus</taxon>
    </lineage>
</organism>
<evidence type="ECO:0000313" key="3">
    <source>
        <dbReference type="Proteomes" id="UP000629468"/>
    </source>
</evidence>
<proteinExistence type="predicted"/>
<dbReference type="Proteomes" id="UP000629468">
    <property type="component" value="Unassembled WGS sequence"/>
</dbReference>
<feature type="domain" description="F-box" evidence="1">
    <location>
        <begin position="10"/>
        <end position="56"/>
    </location>
</feature>
<dbReference type="PROSITE" id="PS50181">
    <property type="entry name" value="FBOX"/>
    <property type="match status" value="1"/>
</dbReference>
<name>A0A8H7EZ96_AGABI</name>
<dbReference type="InterPro" id="IPR036047">
    <property type="entry name" value="F-box-like_dom_sf"/>
</dbReference>
<dbReference type="EMBL" id="JABXXO010000010">
    <property type="protein sequence ID" value="KAF7767945.1"/>
    <property type="molecule type" value="Genomic_DNA"/>
</dbReference>
<gene>
    <name evidence="2" type="ORF">Agabi119p4_7188</name>
</gene>
<accession>A0A8H7EZ96</accession>
<sequence length="448" mass="51217">MSGYTDHWDVQGLTSLPIEILSRIFMYVDGSDIPALQQTCQALRSVTMARQFWYDRIHRLCKEQVVYPPEEELEEYSIAELEQWTMRRIRARSTSPVKIQLRSQDLPMPLFFGKTFLSPGGRWLIKPHYDLRVYFVDLDSSNLELHLLLDPKKDDPCISSNHQGLGFGTRIWIDHKAPRLSFRFQGCIANTEGDPPFTWVYIYQVDLIGHGANATLVAQIIATFQCPKARKPRFLNALNDRYYVQGRGYQSFTDASYTLPLSEDCSTHLEFISGNILAIYCNPTTSYHIFNIESPTSFNLLHEIKLPEGIDGLSRTYWTPEASLITFCSPIHLAMLERIYGLVIPHDSKLCPWTIQLDGFSGSRNGHMTFGPGIFISLLCNYKTDTISRFDHEWDYTCQSPGNGPTRTSYLEQVVDQLGKLVAFDEDTGRSVHFNNGKLKVLDMVIRG</sequence>
<dbReference type="SMART" id="SM00256">
    <property type="entry name" value="FBOX"/>
    <property type="match status" value="1"/>
</dbReference>
<dbReference type="SUPFAM" id="SSF81383">
    <property type="entry name" value="F-box domain"/>
    <property type="match status" value="1"/>
</dbReference>
<dbReference type="Gene3D" id="1.20.1280.50">
    <property type="match status" value="1"/>
</dbReference>